<feature type="transmembrane region" description="Helical" evidence="8">
    <location>
        <begin position="267"/>
        <end position="293"/>
    </location>
</feature>
<dbReference type="Proteomes" id="UP001284601">
    <property type="component" value="Unassembled WGS sequence"/>
</dbReference>
<feature type="transmembrane region" description="Helical" evidence="8">
    <location>
        <begin position="201"/>
        <end position="221"/>
    </location>
</feature>
<dbReference type="RefSeq" id="WP_318599622.1">
    <property type="nucleotide sequence ID" value="NZ_JAWSTH010000076.1"/>
</dbReference>
<keyword evidence="10" id="KW-1185">Reference proteome</keyword>
<evidence type="ECO:0000256" key="1">
    <source>
        <dbReference type="ARBA" id="ARBA00004651"/>
    </source>
</evidence>
<comment type="caution">
    <text evidence="9">The sequence shown here is derived from an EMBL/GenBank/DDBJ whole genome shotgun (WGS) entry which is preliminary data.</text>
</comment>
<dbReference type="Pfam" id="PF02322">
    <property type="entry name" value="Cyt_bd_oxida_II"/>
    <property type="match status" value="1"/>
</dbReference>
<comment type="similarity">
    <text evidence="2">Belongs to the cytochrome ubiquinol oxidase subunit 2 family.</text>
</comment>
<evidence type="ECO:0000256" key="7">
    <source>
        <dbReference type="SAM" id="MobiDB-lite"/>
    </source>
</evidence>
<feature type="transmembrane region" description="Helical" evidence="8">
    <location>
        <begin position="313"/>
        <end position="338"/>
    </location>
</feature>
<dbReference type="InterPro" id="IPR003317">
    <property type="entry name" value="Cyt-d_oxidase_su2"/>
</dbReference>
<evidence type="ECO:0000313" key="10">
    <source>
        <dbReference type="Proteomes" id="UP001284601"/>
    </source>
</evidence>
<feature type="transmembrane region" description="Helical" evidence="8">
    <location>
        <begin position="227"/>
        <end position="247"/>
    </location>
</feature>
<keyword evidence="6 8" id="KW-0472">Membrane</keyword>
<organism evidence="9 10">
    <name type="scientific">Conexibacter stalactiti</name>
    <dbReference type="NCBI Taxonomy" id="1940611"/>
    <lineage>
        <taxon>Bacteria</taxon>
        <taxon>Bacillati</taxon>
        <taxon>Actinomycetota</taxon>
        <taxon>Thermoleophilia</taxon>
        <taxon>Solirubrobacterales</taxon>
        <taxon>Conexibacteraceae</taxon>
        <taxon>Conexibacter</taxon>
    </lineage>
</organism>
<dbReference type="PANTHER" id="PTHR43141:SF4">
    <property type="entry name" value="CYTOCHROME BD2 SUBUNIT II"/>
    <property type="match status" value="1"/>
</dbReference>
<evidence type="ECO:0000256" key="6">
    <source>
        <dbReference type="ARBA" id="ARBA00023136"/>
    </source>
</evidence>
<evidence type="ECO:0000256" key="2">
    <source>
        <dbReference type="ARBA" id="ARBA00007543"/>
    </source>
</evidence>
<name>A0ABU4HWX1_9ACTN</name>
<keyword evidence="5 8" id="KW-1133">Transmembrane helix</keyword>
<feature type="transmembrane region" description="Helical" evidence="8">
    <location>
        <begin position="6"/>
        <end position="28"/>
    </location>
</feature>
<evidence type="ECO:0000313" key="9">
    <source>
        <dbReference type="EMBL" id="MDW5597157.1"/>
    </source>
</evidence>
<evidence type="ECO:0000256" key="3">
    <source>
        <dbReference type="ARBA" id="ARBA00022475"/>
    </source>
</evidence>
<gene>
    <name evidence="9" type="primary">cydB</name>
    <name evidence="9" type="ORF">R7226_22615</name>
</gene>
<reference evidence="10" key="1">
    <citation type="submission" date="2023-07" db="EMBL/GenBank/DDBJ databases">
        <title>Conexibacter stalactiti sp. nov., isolated from stalactites in a lava cave and emended description of the genus Conexibacter.</title>
        <authorList>
            <person name="Lee S.D."/>
        </authorList>
    </citation>
    <scope>NUCLEOTIDE SEQUENCE [LARGE SCALE GENOMIC DNA]</scope>
    <source>
        <strain evidence="10">KCTC 39840</strain>
    </source>
</reference>
<evidence type="ECO:0000256" key="4">
    <source>
        <dbReference type="ARBA" id="ARBA00022692"/>
    </source>
</evidence>
<dbReference type="EMBL" id="JAWSTH010000076">
    <property type="protein sequence ID" value="MDW5597157.1"/>
    <property type="molecule type" value="Genomic_DNA"/>
</dbReference>
<dbReference type="PANTHER" id="PTHR43141">
    <property type="entry name" value="CYTOCHROME BD2 SUBUNIT II"/>
    <property type="match status" value="1"/>
</dbReference>
<evidence type="ECO:0000256" key="8">
    <source>
        <dbReference type="SAM" id="Phobius"/>
    </source>
</evidence>
<feature type="transmembrane region" description="Helical" evidence="8">
    <location>
        <begin position="78"/>
        <end position="98"/>
    </location>
</feature>
<proteinExistence type="inferred from homology"/>
<feature type="transmembrane region" description="Helical" evidence="8">
    <location>
        <begin position="119"/>
        <end position="141"/>
    </location>
</feature>
<keyword evidence="4 8" id="KW-0812">Transmembrane</keyword>
<sequence>MSDLSLLQSIWFVAIVGLWVLYLVLEGFDFGVGMLMRRVRRDHADRRVALHTIGPTWAANEVWVVVAVVAMFGAFPEWYAAWSSALYLPLFVVLLSLVSRNAAIELIGKREGERWRAGWERVLLVASTVAPFCWGLMWSAVVGGLELRGGEVVAGPLDVVSWYSVLGGLSLVVVCRALGAAFLTLRTDGDVRVAASRSLRFAAPVAFVVVSGFVVWTVAGFGAPGVVGWIACAGCVVALATVAAAGWRVGAGTRAASDGGDARAAAVAFGAGCAAIGLLVVTWFAVLFPAGIAGADGGAPLTLADAAAGSYTLTLMTIVAGLLLPVLIGLQAWSYWLFRHRMTRADVGAPLPSPVDVVTRVVGGSGPESPAAPNGPGFRRRRQT</sequence>
<accession>A0ABU4HWX1</accession>
<dbReference type="NCBIfam" id="TIGR00203">
    <property type="entry name" value="cydB"/>
    <property type="match status" value="1"/>
</dbReference>
<feature type="transmembrane region" description="Helical" evidence="8">
    <location>
        <begin position="161"/>
        <end position="185"/>
    </location>
</feature>
<protein>
    <submittedName>
        <fullName evidence="9">Cytochrome d ubiquinol oxidase subunit II</fullName>
    </submittedName>
</protein>
<keyword evidence="3" id="KW-1003">Cell membrane</keyword>
<feature type="transmembrane region" description="Helical" evidence="8">
    <location>
        <begin position="48"/>
        <end position="72"/>
    </location>
</feature>
<feature type="region of interest" description="Disordered" evidence="7">
    <location>
        <begin position="362"/>
        <end position="384"/>
    </location>
</feature>
<evidence type="ECO:0000256" key="5">
    <source>
        <dbReference type="ARBA" id="ARBA00022989"/>
    </source>
</evidence>
<reference evidence="9 10" key="2">
    <citation type="submission" date="2023-10" db="EMBL/GenBank/DDBJ databases">
        <authorList>
            <person name="Han X.F."/>
        </authorList>
    </citation>
    <scope>NUCLEOTIDE SEQUENCE [LARGE SCALE GENOMIC DNA]</scope>
    <source>
        <strain evidence="9 10">KCTC 39840</strain>
    </source>
</reference>
<comment type="subcellular location">
    <subcellularLocation>
        <location evidence="1">Cell membrane</location>
        <topology evidence="1">Multi-pass membrane protein</topology>
    </subcellularLocation>
</comment>